<dbReference type="Gene3D" id="3.40.50.150">
    <property type="entry name" value="Vaccinia Virus protein VP39"/>
    <property type="match status" value="1"/>
</dbReference>
<keyword evidence="2" id="KW-0489">Methyltransferase</keyword>
<dbReference type="InterPro" id="IPR007848">
    <property type="entry name" value="Small_mtfrase_dom"/>
</dbReference>
<gene>
    <name evidence="2" type="ORF">IAD22_05985</name>
</gene>
<keyword evidence="2" id="KW-0808">Transferase</keyword>
<dbReference type="GO" id="GO:0008170">
    <property type="term" value="F:N-methyltransferase activity"/>
    <property type="evidence" value="ECO:0007669"/>
    <property type="project" value="UniProtKB-ARBA"/>
</dbReference>
<proteinExistence type="predicted"/>
<feature type="domain" description="Methyltransferase small" evidence="1">
    <location>
        <begin position="33"/>
        <end position="127"/>
    </location>
</feature>
<reference evidence="2" key="2">
    <citation type="journal article" date="2021" name="PeerJ">
        <title>Extensive microbial diversity within the chicken gut microbiome revealed by metagenomics and culture.</title>
        <authorList>
            <person name="Gilroy R."/>
            <person name="Ravi A."/>
            <person name="Getino M."/>
            <person name="Pursley I."/>
            <person name="Horton D.L."/>
            <person name="Alikhan N.F."/>
            <person name="Baker D."/>
            <person name="Gharbi K."/>
            <person name="Hall N."/>
            <person name="Watson M."/>
            <person name="Adriaenssens E.M."/>
            <person name="Foster-Nyarko E."/>
            <person name="Jarju S."/>
            <person name="Secka A."/>
            <person name="Antonio M."/>
            <person name="Oren A."/>
            <person name="Chaudhuri R.R."/>
            <person name="La Ragione R."/>
            <person name="Hildebrand F."/>
            <person name="Pallen M.J."/>
        </authorList>
    </citation>
    <scope>NUCLEOTIDE SEQUENCE</scope>
    <source>
        <strain evidence="2">ChiGjej1B1-1684</strain>
    </source>
</reference>
<dbReference type="Proteomes" id="UP000824118">
    <property type="component" value="Unassembled WGS sequence"/>
</dbReference>
<organism evidence="2 3">
    <name type="scientific">Candidatus Limousia pullorum</name>
    <dbReference type="NCBI Taxonomy" id="2840860"/>
    <lineage>
        <taxon>Bacteria</taxon>
        <taxon>Bacillati</taxon>
        <taxon>Bacillota</taxon>
        <taxon>Clostridia</taxon>
        <taxon>Eubacteriales</taxon>
        <taxon>Oscillospiraceae</taxon>
        <taxon>Oscillospiraceae incertae sedis</taxon>
        <taxon>Candidatus Limousia</taxon>
    </lineage>
</organism>
<dbReference type="AlphaFoldDB" id="A0A9D1LYW2"/>
<evidence type="ECO:0000313" key="2">
    <source>
        <dbReference type="EMBL" id="HIU50544.1"/>
    </source>
</evidence>
<reference evidence="2" key="1">
    <citation type="submission" date="2020-10" db="EMBL/GenBank/DDBJ databases">
        <authorList>
            <person name="Gilroy R."/>
        </authorList>
    </citation>
    <scope>NUCLEOTIDE SEQUENCE</scope>
    <source>
        <strain evidence="2">ChiGjej1B1-1684</strain>
    </source>
</reference>
<dbReference type="GO" id="GO:0003676">
    <property type="term" value="F:nucleic acid binding"/>
    <property type="evidence" value="ECO:0007669"/>
    <property type="project" value="InterPro"/>
</dbReference>
<dbReference type="Pfam" id="PF05175">
    <property type="entry name" value="MTS"/>
    <property type="match status" value="1"/>
</dbReference>
<dbReference type="InterPro" id="IPR002052">
    <property type="entry name" value="DNA_methylase_N6_adenine_CS"/>
</dbReference>
<dbReference type="InterPro" id="IPR050210">
    <property type="entry name" value="tRNA_Adenine-N(6)_MTase"/>
</dbReference>
<name>A0A9D1LYW2_9FIRM</name>
<accession>A0A9D1LYW2</accession>
<protein>
    <submittedName>
        <fullName evidence="2">Methyltransferase</fullName>
    </submittedName>
</protein>
<comment type="caution">
    <text evidence="2">The sequence shown here is derived from an EMBL/GenBank/DDBJ whole genome shotgun (WGS) entry which is preliminary data.</text>
</comment>
<sequence>MENEILLEGEHFEPLGKGVKIIVNKEYRFSTDTVLLANFSKPRKNDIACELGSGCGPIPLIWARDNVPKLVSAVEIQEKACDLFKRSIKANGFEEKIQVINRDLRELKGVLSFGSYNLVVSNPPYKLMGTGVLNPAESDLIARHEYGCSLEDITEAAKNLLQFGGRFCICQRPERLTDVLQAMRNSDLEPKRLRFVQQREGKEPKLFLAEGRRGGKKGFMQVMPTLFIEDETGDFSQEMKDIYGCYKDGRNSL</sequence>
<dbReference type="EMBL" id="DVNG01000088">
    <property type="protein sequence ID" value="HIU50544.1"/>
    <property type="molecule type" value="Genomic_DNA"/>
</dbReference>
<dbReference type="GO" id="GO:0008757">
    <property type="term" value="F:S-adenosylmethionine-dependent methyltransferase activity"/>
    <property type="evidence" value="ECO:0007669"/>
    <property type="project" value="UniProtKB-ARBA"/>
</dbReference>
<dbReference type="GO" id="GO:0032259">
    <property type="term" value="P:methylation"/>
    <property type="evidence" value="ECO:0007669"/>
    <property type="project" value="UniProtKB-KW"/>
</dbReference>
<dbReference type="PROSITE" id="PS00092">
    <property type="entry name" value="N6_MTASE"/>
    <property type="match status" value="1"/>
</dbReference>
<dbReference type="InterPro" id="IPR029063">
    <property type="entry name" value="SAM-dependent_MTases_sf"/>
</dbReference>
<evidence type="ECO:0000259" key="1">
    <source>
        <dbReference type="Pfam" id="PF05175"/>
    </source>
</evidence>
<dbReference type="SUPFAM" id="SSF53335">
    <property type="entry name" value="S-adenosyl-L-methionine-dependent methyltransferases"/>
    <property type="match status" value="1"/>
</dbReference>
<dbReference type="PANTHER" id="PTHR47739:SF1">
    <property type="entry name" value="TRNA1(VAL) (ADENINE(37)-N6)-METHYLTRANSFERASE"/>
    <property type="match status" value="1"/>
</dbReference>
<dbReference type="PANTHER" id="PTHR47739">
    <property type="entry name" value="TRNA1(VAL) (ADENINE(37)-N6)-METHYLTRANSFERASE"/>
    <property type="match status" value="1"/>
</dbReference>
<evidence type="ECO:0000313" key="3">
    <source>
        <dbReference type="Proteomes" id="UP000824118"/>
    </source>
</evidence>